<evidence type="ECO:0000313" key="3">
    <source>
        <dbReference type="Proteomes" id="UP000287033"/>
    </source>
</evidence>
<sequence>MEGRKWEYAKFKNERGTKGRLRFSVAARLRMAPIWVLGLLLPGFFLCQSDASLADSVEAIGLVERALSPEVDSNSVEINGLQKRIEGLPCGKPPPLKNGRWTIRGRGAIYKCNSGFELLYIMDQEVSKVKLDQPDQLALKVTMDNRVILAGRVAMEWTGHQVHQGLLEDLVVLDGQDARDHVVIQVKKV</sequence>
<dbReference type="InterPro" id="IPR000436">
    <property type="entry name" value="Sushi_SCR_CCP_dom"/>
</dbReference>
<gene>
    <name evidence="2" type="ORF">chiPu_0004686</name>
</gene>
<name>A0A401S7C0_CHIPU</name>
<dbReference type="CDD" id="cd00033">
    <property type="entry name" value="CCP"/>
    <property type="match status" value="1"/>
</dbReference>
<dbReference type="AlphaFoldDB" id="A0A401S7C0"/>
<reference evidence="2 3" key="1">
    <citation type="journal article" date="2018" name="Nat. Ecol. Evol.">
        <title>Shark genomes provide insights into elasmobranch evolution and the origin of vertebrates.</title>
        <authorList>
            <person name="Hara Y"/>
            <person name="Yamaguchi K"/>
            <person name="Onimaru K"/>
            <person name="Kadota M"/>
            <person name="Koyanagi M"/>
            <person name="Keeley SD"/>
            <person name="Tatsumi K"/>
            <person name="Tanaka K"/>
            <person name="Motone F"/>
            <person name="Kageyama Y"/>
            <person name="Nozu R"/>
            <person name="Adachi N"/>
            <person name="Nishimura O"/>
            <person name="Nakagawa R"/>
            <person name="Tanegashima C"/>
            <person name="Kiyatake I"/>
            <person name="Matsumoto R"/>
            <person name="Murakumo K"/>
            <person name="Nishida K"/>
            <person name="Terakita A"/>
            <person name="Kuratani S"/>
            <person name="Sato K"/>
            <person name="Hyodo S Kuraku.S."/>
        </authorList>
    </citation>
    <scope>NUCLEOTIDE SEQUENCE [LARGE SCALE GENOMIC DNA]</scope>
</reference>
<keyword evidence="1" id="KW-1015">Disulfide bond</keyword>
<dbReference type="Proteomes" id="UP000287033">
    <property type="component" value="Unassembled WGS sequence"/>
</dbReference>
<organism evidence="2 3">
    <name type="scientific">Chiloscyllium punctatum</name>
    <name type="common">Brownbanded bambooshark</name>
    <name type="synonym">Hemiscyllium punctatum</name>
    <dbReference type="NCBI Taxonomy" id="137246"/>
    <lineage>
        <taxon>Eukaryota</taxon>
        <taxon>Metazoa</taxon>
        <taxon>Chordata</taxon>
        <taxon>Craniata</taxon>
        <taxon>Vertebrata</taxon>
        <taxon>Chondrichthyes</taxon>
        <taxon>Elasmobranchii</taxon>
        <taxon>Galeomorphii</taxon>
        <taxon>Galeoidea</taxon>
        <taxon>Orectolobiformes</taxon>
        <taxon>Hemiscylliidae</taxon>
        <taxon>Chiloscyllium</taxon>
    </lineage>
</organism>
<proteinExistence type="predicted"/>
<protein>
    <submittedName>
        <fullName evidence="2">Uncharacterized protein</fullName>
    </submittedName>
</protein>
<dbReference type="EMBL" id="BEZZ01000116">
    <property type="protein sequence ID" value="GCC26271.1"/>
    <property type="molecule type" value="Genomic_DNA"/>
</dbReference>
<comment type="caution">
    <text evidence="2">The sequence shown here is derived from an EMBL/GenBank/DDBJ whole genome shotgun (WGS) entry which is preliminary data.</text>
</comment>
<dbReference type="OrthoDB" id="10473649at2759"/>
<accession>A0A401S7C0</accession>
<evidence type="ECO:0000313" key="2">
    <source>
        <dbReference type="EMBL" id="GCC26271.1"/>
    </source>
</evidence>
<evidence type="ECO:0000256" key="1">
    <source>
        <dbReference type="ARBA" id="ARBA00023157"/>
    </source>
</evidence>
<keyword evidence="3" id="KW-1185">Reference proteome</keyword>